<dbReference type="CDD" id="cd05401">
    <property type="entry name" value="NT_GlnE_GlnD_like"/>
    <property type="match status" value="2"/>
</dbReference>
<evidence type="ECO:0000256" key="3">
    <source>
        <dbReference type="ARBA" id="ARBA00022741"/>
    </source>
</evidence>
<reference evidence="10 11" key="1">
    <citation type="submission" date="2020-10" db="EMBL/GenBank/DDBJ databases">
        <title>Nocardioides sp. isolated from sludge.</title>
        <authorList>
            <person name="Zhang X."/>
        </authorList>
    </citation>
    <scope>NUCLEOTIDE SEQUENCE [LARGE SCALE GENOMIC DNA]</scope>
    <source>
        <strain evidence="10 11">Y6</strain>
    </source>
</reference>
<keyword evidence="2 7" id="KW-0548">Nucleotidyltransferase</keyword>
<dbReference type="InterPro" id="IPR005190">
    <property type="entry name" value="GlnE_rpt_dom"/>
</dbReference>
<comment type="similarity">
    <text evidence="7">Belongs to the GlnE family.</text>
</comment>
<feature type="region of interest" description="Adenylyl transferase" evidence="7">
    <location>
        <begin position="495"/>
        <end position="990"/>
    </location>
</feature>
<dbReference type="GO" id="GO:0008882">
    <property type="term" value="F:[glutamate-ammonia-ligase] adenylyltransferase activity"/>
    <property type="evidence" value="ECO:0007669"/>
    <property type="project" value="UniProtKB-EC"/>
</dbReference>
<dbReference type="SUPFAM" id="SSF81301">
    <property type="entry name" value="Nucleotidyltransferase"/>
    <property type="match status" value="2"/>
</dbReference>
<keyword evidence="5 7" id="KW-0460">Magnesium</keyword>
<dbReference type="EMBL" id="JADCSA010000010">
    <property type="protein sequence ID" value="MBE7325236.1"/>
    <property type="molecule type" value="Genomic_DNA"/>
</dbReference>
<dbReference type="InterPro" id="IPR013546">
    <property type="entry name" value="PII_UdlTrfase/GS_AdlTrfase"/>
</dbReference>
<keyword evidence="11" id="KW-1185">Reference proteome</keyword>
<dbReference type="InterPro" id="IPR043519">
    <property type="entry name" value="NT_sf"/>
</dbReference>
<dbReference type="HAMAP" id="MF_00802">
    <property type="entry name" value="GlnE"/>
    <property type="match status" value="1"/>
</dbReference>
<dbReference type="Gene3D" id="1.20.120.330">
    <property type="entry name" value="Nucleotidyltransferases domain 2"/>
    <property type="match status" value="2"/>
</dbReference>
<comment type="catalytic activity">
    <reaction evidence="7">
        <text>[glutamine synthetase]-O(4)-(5'-adenylyl)-L-tyrosine + phosphate = [glutamine synthetase]-L-tyrosine + ADP</text>
        <dbReference type="Rhea" id="RHEA:43716"/>
        <dbReference type="Rhea" id="RHEA-COMP:10660"/>
        <dbReference type="Rhea" id="RHEA-COMP:10661"/>
        <dbReference type="ChEBI" id="CHEBI:43474"/>
        <dbReference type="ChEBI" id="CHEBI:46858"/>
        <dbReference type="ChEBI" id="CHEBI:83624"/>
        <dbReference type="ChEBI" id="CHEBI:456216"/>
        <dbReference type="EC" id="2.7.7.89"/>
    </reaction>
</comment>
<evidence type="ECO:0000256" key="1">
    <source>
        <dbReference type="ARBA" id="ARBA00022679"/>
    </source>
</evidence>
<sequence>MRTPPSATYLVRVGFEDLESARTGVEALGAARETVVGALGFVADPDLALRTLHDLADAVDDPDAFWTVMAEDAATTARLVHVLGASRALGEHLVRHPEHWVALCDDDLSCTRATAWGMRASLLESVGADPEADQPVATAPDAEAVDALRVRYRRLLLPLVARDLCHGERVDDVAAELSDLAAGTLEAALAVARARVGDEASSARLAVVAMGKCGGHELNYVSDVDVIFVHEGADGVDDHDATRAATQLAAQMMQVCSEHTAEGTIWPVDAGLRPEGNQGPLVRTLASHEGYYERWAKTWEFQALLKARPVAGDLDLGARFVEMVRPLVWSVAEREGFVSDVRAMRRRVVDHIPTKEAPRQLKLGAGGLRDVEFAVQLLQLVHGRADESVRAPTTLSALATLTRGGYVGREDGEALHEAYAFLRSLEHRIQLHQLRRTHVVPDDDSALRRLGRSMGFYRNPAATLEKEWHRRRRLVRRLHEKIFYRPLLEAVARIPGPDARLTLAQAEDRLSALGYADPRAALRHLEALTAGVSRSARIQRTLLPVMLEWFADSPDPDAGLFGFRRISEALGDTPWYLRALRDEGQVAERLARLLSTSRFATDLLEREPEGVKILGQDLTPLSQEALSEEMMATVQRRADAADAVRGVRGIRRRELFRIAVGELFGETDVEQAGQALTSMTDATLEATLQAALRDRARAEGFDTPPVRMALIAMGRYGGCELSYASDADVMFVHEVVEGADVQTASAFAMAIANDVRSLLAAPGSDPVLEVDADLRPEGRQGPLTRTLESYAAYYAKWSAVWEAQALLRAEAVVGDEGLRQRFTALIDPLRYPAEGLAGDEVVEVRRIKARVDTERLPRGADQHTHFKLGRGGLTDIEWTVQLLQMQWAGRVPALRHPATLPALTAAVEADLVAEEDASVLAAAWRLVSRMRNAATLVRGKGADAMPGDPVERACMASLLGYDVGDTDRMVNDYLRTTRRAHAVVDRIFWG</sequence>
<comment type="function">
    <text evidence="7">Involved in the regulation of glutamine synthetase GlnA, a key enzyme in the process to assimilate ammonia. When cellular nitrogen levels are high, the C-terminal adenylyl transferase (AT) inactivates GlnA by covalent transfer of an adenylyl group from ATP to specific tyrosine residue of GlnA, thus reducing its activity. Conversely, when nitrogen levels are low, the N-terminal adenylyl removase (AR) activates GlnA by removing the adenylyl group by phosphorolysis, increasing its activity. The regulatory region of GlnE binds the signal transduction protein PII (GlnB) which indicates the nitrogen status of the cell.</text>
</comment>
<dbReference type="Gene3D" id="3.30.460.10">
    <property type="entry name" value="Beta Polymerase, domain 2"/>
    <property type="match status" value="2"/>
</dbReference>
<evidence type="ECO:0000256" key="5">
    <source>
        <dbReference type="ARBA" id="ARBA00022842"/>
    </source>
</evidence>
<feature type="domain" description="Glutamate-ammonia ligase adenylyltransferase repeated" evidence="8">
    <location>
        <begin position="77"/>
        <end position="322"/>
    </location>
</feature>
<dbReference type="PANTHER" id="PTHR30621:SF0">
    <property type="entry name" value="BIFUNCTIONAL GLUTAMINE SYNTHETASE ADENYLYLTRANSFERASE_ADENYLYL-REMOVING ENZYME"/>
    <property type="match status" value="1"/>
</dbReference>
<evidence type="ECO:0000313" key="10">
    <source>
        <dbReference type="EMBL" id="MBE7325236.1"/>
    </source>
</evidence>
<name>A0ABR9RUK6_9ACTN</name>
<keyword evidence="1 7" id="KW-0808">Transferase</keyword>
<dbReference type="EC" id="2.7.7.89" evidence="7"/>
<organism evidence="10 11">
    <name type="scientific">Nocardioides malaquae</name>
    <dbReference type="NCBI Taxonomy" id="2773426"/>
    <lineage>
        <taxon>Bacteria</taxon>
        <taxon>Bacillati</taxon>
        <taxon>Actinomycetota</taxon>
        <taxon>Actinomycetes</taxon>
        <taxon>Propionibacteriales</taxon>
        <taxon>Nocardioidaceae</taxon>
        <taxon>Nocardioides</taxon>
    </lineage>
</organism>
<feature type="domain" description="PII-uridylyltransferase/Glutamine-synthetase adenylyltransferase" evidence="9">
    <location>
        <begin position="343"/>
        <end position="483"/>
    </location>
</feature>
<dbReference type="RefSeq" id="WP_193638560.1">
    <property type="nucleotide sequence ID" value="NZ_JADCSA010000010.1"/>
</dbReference>
<protein>
    <recommendedName>
        <fullName evidence="7">Bifunctional glutamine synthetase adenylyltransferase/adenylyl-removing enzyme</fullName>
    </recommendedName>
    <alternativeName>
        <fullName evidence="7">ATP:glutamine synthetase adenylyltransferase</fullName>
    </alternativeName>
    <alternativeName>
        <fullName evidence="7">ATase</fullName>
    </alternativeName>
    <domain>
        <recommendedName>
            <fullName evidence="7">Glutamine synthetase adenylyl-L-tyrosine phosphorylase</fullName>
            <ecNumber evidence="7">2.7.7.89</ecNumber>
        </recommendedName>
        <alternativeName>
            <fullName evidence="7">Adenylyl removase</fullName>
            <shortName evidence="7">AR</shortName>
            <shortName evidence="7">AT-N</shortName>
        </alternativeName>
    </domain>
    <domain>
        <recommendedName>
            <fullName evidence="7">Glutamine synthetase adenylyl transferase</fullName>
            <ecNumber evidence="7">2.7.7.42</ecNumber>
        </recommendedName>
        <alternativeName>
            <fullName evidence="7">Adenylyl transferase</fullName>
            <shortName evidence="7">AT</shortName>
            <shortName evidence="7">AT-C</shortName>
        </alternativeName>
    </domain>
</protein>
<evidence type="ECO:0000256" key="6">
    <source>
        <dbReference type="ARBA" id="ARBA00023268"/>
    </source>
</evidence>
<keyword evidence="6 7" id="KW-0511">Multifunctional enzyme</keyword>
<keyword evidence="4 7" id="KW-0067">ATP-binding</keyword>
<evidence type="ECO:0000256" key="4">
    <source>
        <dbReference type="ARBA" id="ARBA00022840"/>
    </source>
</evidence>
<feature type="region of interest" description="Adenylyl removase" evidence="7">
    <location>
        <begin position="1"/>
        <end position="487"/>
    </location>
</feature>
<evidence type="ECO:0000259" key="8">
    <source>
        <dbReference type="Pfam" id="PF03710"/>
    </source>
</evidence>
<comment type="catalytic activity">
    <reaction evidence="7">
        <text>[glutamine synthetase]-L-tyrosine + ATP = [glutamine synthetase]-O(4)-(5'-adenylyl)-L-tyrosine + diphosphate</text>
        <dbReference type="Rhea" id="RHEA:18589"/>
        <dbReference type="Rhea" id="RHEA-COMP:10660"/>
        <dbReference type="Rhea" id="RHEA-COMP:10661"/>
        <dbReference type="ChEBI" id="CHEBI:30616"/>
        <dbReference type="ChEBI" id="CHEBI:33019"/>
        <dbReference type="ChEBI" id="CHEBI:46858"/>
        <dbReference type="ChEBI" id="CHEBI:83624"/>
        <dbReference type="EC" id="2.7.7.42"/>
    </reaction>
</comment>
<dbReference type="InterPro" id="IPR023057">
    <property type="entry name" value="GlnE"/>
</dbReference>
<comment type="caution">
    <text evidence="10">The sequence shown here is derived from an EMBL/GenBank/DDBJ whole genome shotgun (WGS) entry which is preliminary data.</text>
</comment>
<dbReference type="Pfam" id="PF03710">
    <property type="entry name" value="GlnE"/>
    <property type="match status" value="2"/>
</dbReference>
<dbReference type="Proteomes" id="UP000756387">
    <property type="component" value="Unassembled WGS sequence"/>
</dbReference>
<proteinExistence type="inferred from homology"/>
<evidence type="ECO:0000256" key="7">
    <source>
        <dbReference type="HAMAP-Rule" id="MF_00802"/>
    </source>
</evidence>
<dbReference type="EC" id="2.7.7.42" evidence="7"/>
<feature type="domain" description="Glutamate-ammonia ligase adenylyltransferase repeated" evidence="8">
    <location>
        <begin position="588"/>
        <end position="823"/>
    </location>
</feature>
<dbReference type="PANTHER" id="PTHR30621">
    <property type="entry name" value="GLUTAMINE SYNTHETASE ADENYLYLTRANSFERASE"/>
    <property type="match status" value="1"/>
</dbReference>
<evidence type="ECO:0000259" key="9">
    <source>
        <dbReference type="Pfam" id="PF08335"/>
    </source>
</evidence>
<feature type="domain" description="PII-uridylyltransferase/Glutamine-synthetase adenylyltransferase" evidence="9">
    <location>
        <begin position="847"/>
        <end position="986"/>
    </location>
</feature>
<accession>A0ABR9RUK6</accession>
<gene>
    <name evidence="7" type="primary">glnE</name>
    <name evidence="10" type="ORF">IEQ44_11275</name>
</gene>
<dbReference type="Pfam" id="PF08335">
    <property type="entry name" value="GlnD_UR_UTase"/>
    <property type="match status" value="2"/>
</dbReference>
<dbReference type="NCBIfam" id="NF010707">
    <property type="entry name" value="PRK14109.1"/>
    <property type="match status" value="1"/>
</dbReference>
<evidence type="ECO:0000313" key="11">
    <source>
        <dbReference type="Proteomes" id="UP000756387"/>
    </source>
</evidence>
<evidence type="ECO:0000256" key="2">
    <source>
        <dbReference type="ARBA" id="ARBA00022695"/>
    </source>
</evidence>
<keyword evidence="3 7" id="KW-0547">Nucleotide-binding</keyword>
<dbReference type="SUPFAM" id="SSF81593">
    <property type="entry name" value="Nucleotidyltransferase substrate binding subunit/domain"/>
    <property type="match status" value="2"/>
</dbReference>
<comment type="cofactor">
    <cofactor evidence="7">
        <name>Mg(2+)</name>
        <dbReference type="ChEBI" id="CHEBI:18420"/>
    </cofactor>
</comment>
<dbReference type="GO" id="GO:0047388">
    <property type="term" value="F:[glutamine synthetase]-adenylyl-L-tyrosine phosphorylase activity"/>
    <property type="evidence" value="ECO:0007669"/>
    <property type="project" value="UniProtKB-EC"/>
</dbReference>